<dbReference type="InterPro" id="IPR011042">
    <property type="entry name" value="6-blade_b-propeller_TolB-like"/>
</dbReference>
<dbReference type="SUPFAM" id="SSF51126">
    <property type="entry name" value="Pectin lyase-like"/>
    <property type="match status" value="2"/>
</dbReference>
<dbReference type="SUPFAM" id="SSF63829">
    <property type="entry name" value="Calcium-dependent phosphotriesterase"/>
    <property type="match status" value="1"/>
</dbReference>
<feature type="domain" description="SMP-30/Gluconolactonase/LRE-like region" evidence="3">
    <location>
        <begin position="862"/>
        <end position="959"/>
    </location>
</feature>
<comment type="similarity">
    <text evidence="1">Belongs to the SMP-30/CGR1 family.</text>
</comment>
<protein>
    <submittedName>
        <fullName evidence="5">Sugar lactone lactonase YvrE</fullName>
    </submittedName>
</protein>
<evidence type="ECO:0000259" key="4">
    <source>
        <dbReference type="Pfam" id="PF12708"/>
    </source>
</evidence>
<dbReference type="PANTHER" id="PTHR47572">
    <property type="entry name" value="LIPOPROTEIN-RELATED"/>
    <property type="match status" value="1"/>
</dbReference>
<accession>A0A938XPK1</accession>
<keyword evidence="2" id="KW-0378">Hydrolase</keyword>
<dbReference type="Gene3D" id="2.120.10.30">
    <property type="entry name" value="TolB, C-terminal domain"/>
    <property type="match status" value="2"/>
</dbReference>
<dbReference type="InterPro" id="IPR051262">
    <property type="entry name" value="SMP-30/CGR1_Lactonase"/>
</dbReference>
<evidence type="ECO:0000313" key="6">
    <source>
        <dbReference type="Proteomes" id="UP000774000"/>
    </source>
</evidence>
<evidence type="ECO:0000259" key="3">
    <source>
        <dbReference type="Pfam" id="PF08450"/>
    </source>
</evidence>
<organism evidence="5 6">
    <name type="scientific">Halanaerobacter jeridensis</name>
    <dbReference type="NCBI Taxonomy" id="706427"/>
    <lineage>
        <taxon>Bacteria</taxon>
        <taxon>Bacillati</taxon>
        <taxon>Bacillota</taxon>
        <taxon>Clostridia</taxon>
        <taxon>Halanaerobiales</taxon>
        <taxon>Halobacteroidaceae</taxon>
        <taxon>Halanaerobacter</taxon>
    </lineage>
</organism>
<gene>
    <name evidence="5" type="ORF">JOC47_001952</name>
</gene>
<feature type="domain" description="Rhamnogalacturonase A/B/Epimerase-like pectate lyase" evidence="4">
    <location>
        <begin position="358"/>
        <end position="544"/>
    </location>
</feature>
<dbReference type="RefSeq" id="WP_204701862.1">
    <property type="nucleotide sequence ID" value="NZ_JAFBDQ010000009.1"/>
</dbReference>
<dbReference type="InterPro" id="IPR013658">
    <property type="entry name" value="SGL"/>
</dbReference>
<dbReference type="Gene3D" id="2.160.20.10">
    <property type="entry name" value="Single-stranded right-handed beta-helix, Pectin lyase-like"/>
    <property type="match status" value="2"/>
</dbReference>
<comment type="caution">
    <text evidence="5">The sequence shown here is derived from an EMBL/GenBank/DDBJ whole genome shotgun (WGS) entry which is preliminary data.</text>
</comment>
<name>A0A938XPK1_9FIRM</name>
<proteinExistence type="inferred from homology"/>
<evidence type="ECO:0000256" key="2">
    <source>
        <dbReference type="ARBA" id="ARBA00022801"/>
    </source>
</evidence>
<evidence type="ECO:0000256" key="1">
    <source>
        <dbReference type="ARBA" id="ARBA00008853"/>
    </source>
</evidence>
<evidence type="ECO:0000313" key="5">
    <source>
        <dbReference type="EMBL" id="MBM7557098.1"/>
    </source>
</evidence>
<dbReference type="InterPro" id="IPR012334">
    <property type="entry name" value="Pectin_lyas_fold"/>
</dbReference>
<dbReference type="Pfam" id="PF12708">
    <property type="entry name" value="Pect-lyase_RHGA_epim"/>
    <property type="match status" value="2"/>
</dbReference>
<reference evidence="5" key="1">
    <citation type="submission" date="2021-01" db="EMBL/GenBank/DDBJ databases">
        <title>Genomic Encyclopedia of Type Strains, Phase IV (KMG-IV): sequencing the most valuable type-strain genomes for metagenomic binning, comparative biology and taxonomic classification.</title>
        <authorList>
            <person name="Goeker M."/>
        </authorList>
    </citation>
    <scope>NUCLEOTIDE SEQUENCE</scope>
    <source>
        <strain evidence="5">DSM 23230</strain>
    </source>
</reference>
<dbReference type="Pfam" id="PF08450">
    <property type="entry name" value="SGL"/>
    <property type="match status" value="1"/>
</dbReference>
<dbReference type="PANTHER" id="PTHR47572:SF4">
    <property type="entry name" value="LACTONASE DRP35"/>
    <property type="match status" value="1"/>
</dbReference>
<dbReference type="AlphaFoldDB" id="A0A938XPK1"/>
<feature type="domain" description="Rhamnogalacturonase A/B/Epimerase-like pectate lyase" evidence="4">
    <location>
        <begin position="25"/>
        <end position="238"/>
    </location>
</feature>
<dbReference type="GO" id="GO:0016787">
    <property type="term" value="F:hydrolase activity"/>
    <property type="evidence" value="ECO:0007669"/>
    <property type="project" value="UniProtKB-KW"/>
</dbReference>
<dbReference type="Proteomes" id="UP000774000">
    <property type="component" value="Unassembled WGS sequence"/>
</dbReference>
<sequence length="969" mass="109657">MNQQKSFYPNRPNDPKAVYFTPENFPVSGDGTADDTKALQLAIKEAKDKMGYGIVFIPEGRYRISETIYVPKAVRLIGFGEQRPLIFLEKDSPEFQTANPEDKGRANYMFWFTDTLPQPEEEIEDANPGTFYSAMSNINLKIEEGNPTAVALRTHYAQHSFISHVDIDIGDGKAGIFDVGNEIENVRFFGGDYGIYTTKTSPGWPFMMIDTYFEGQKKAAIKTQEAGLTIVRMNVKNTPQVIEINPNFYEKLIMKDCQFENIKKSAIIVSNKDNALTQINLRNLDCQQVPKLISYRQSDKVIKGKGTFYKVKSLTHGNQMDNLDDRPRVKTTKKLETLNSLPAPAKRDIPDLPPMKTWANLKELGAKGDGSTDDTKIIKEAIENHSTIYLPQGRYRVSETIELKPNTNLIGLNPISTQILITDNTESFGGFDKPKPLLKTPQGGENIVSGIAIDTGGRNPRAVGCKWMAGSDSYMNDVKFIGGHGNIKADGSHAPMYNESRTGDINPDRRWDSQYWSLWITDGGGGIFKDIWTASPYASAGIYVSDTSTKGCIYAMSVEHHVRNEVKFKNVSNWEVFALQLEEEAAESWNCQPLEIDNCNNMLFANLYFFRTIWVENPYPYAIKNWDSKNIEFLNIHNYAQVKYTINNTLLDVNTKKEVRPWQLARLYITDKESSKNKSNTKIEKLATGFEFIDGICSDSKGNIYFVDSRWKKIYKWSVESDSLSLVSDIHFKPLSLACDKEDNLLVVVEYFPPEGATINGEPEVYPKPEDAQGTSFGEWYNTGSTTKVYSIDPQHPEESMEVLKVVDMDSVEEVHKALHPANRWRDSNDYLNITVKKPEECYIAPDGVTIIPICYDLIRANSLLEAYPGQKFYGVDEYYKRTILFDVTSKGYLSNPRPFVEKGEYNLAIDDNSNVYIADGDIYVYNEDSELLDEIIIPERPATITFGGQDGETLYITARSSLYRVNNL</sequence>
<keyword evidence="6" id="KW-1185">Reference proteome</keyword>
<dbReference type="EMBL" id="JAFBDQ010000009">
    <property type="protein sequence ID" value="MBM7557098.1"/>
    <property type="molecule type" value="Genomic_DNA"/>
</dbReference>
<dbReference type="InterPro" id="IPR024535">
    <property type="entry name" value="RHGA/B-epi-like_pectate_lyase"/>
</dbReference>
<dbReference type="InterPro" id="IPR011050">
    <property type="entry name" value="Pectin_lyase_fold/virulence"/>
</dbReference>